<evidence type="ECO:0000313" key="1">
    <source>
        <dbReference type="Proteomes" id="UP000887574"/>
    </source>
</evidence>
<dbReference type="AlphaFoldDB" id="A0A915ENI1"/>
<organism evidence="1 2">
    <name type="scientific">Ditylenchus dipsaci</name>
    <dbReference type="NCBI Taxonomy" id="166011"/>
    <lineage>
        <taxon>Eukaryota</taxon>
        <taxon>Metazoa</taxon>
        <taxon>Ecdysozoa</taxon>
        <taxon>Nematoda</taxon>
        <taxon>Chromadorea</taxon>
        <taxon>Rhabditida</taxon>
        <taxon>Tylenchina</taxon>
        <taxon>Tylenchomorpha</taxon>
        <taxon>Sphaerularioidea</taxon>
        <taxon>Anguinidae</taxon>
        <taxon>Anguininae</taxon>
        <taxon>Ditylenchus</taxon>
    </lineage>
</organism>
<evidence type="ECO:0000313" key="2">
    <source>
        <dbReference type="WBParaSite" id="jg8128.1"/>
    </source>
</evidence>
<accession>A0A915ENI1</accession>
<protein>
    <submittedName>
        <fullName evidence="2">Uncharacterized protein</fullName>
    </submittedName>
</protein>
<proteinExistence type="predicted"/>
<sequence>MVKDRLSEFQGFQNRLDGAAPLSEQFYPPAPPNDQVSEINVSRLAYDTANRSQRFLQHINECENPSTKLQRRISTLSEKQSSLLSQTIVRPEEKEQLELLIDEIKQPH</sequence>
<dbReference type="WBParaSite" id="jg8128.1">
    <property type="protein sequence ID" value="jg8128.1"/>
    <property type="gene ID" value="jg8128"/>
</dbReference>
<keyword evidence="1" id="KW-1185">Reference proteome</keyword>
<name>A0A915ENI1_9BILA</name>
<reference evidence="2" key="1">
    <citation type="submission" date="2022-11" db="UniProtKB">
        <authorList>
            <consortium name="WormBaseParasite"/>
        </authorList>
    </citation>
    <scope>IDENTIFICATION</scope>
</reference>
<dbReference type="Proteomes" id="UP000887574">
    <property type="component" value="Unplaced"/>
</dbReference>